<proteinExistence type="predicted"/>
<gene>
    <name evidence="1" type="ORF">BLNAU_19715</name>
</gene>
<name>A0ABQ9X4Z1_9EUKA</name>
<reference evidence="1 2" key="1">
    <citation type="journal article" date="2022" name="bioRxiv">
        <title>Genomics of Preaxostyla Flagellates Illuminates Evolutionary Transitions and the Path Towards Mitochondrial Loss.</title>
        <authorList>
            <person name="Novak L.V.F."/>
            <person name="Treitli S.C."/>
            <person name="Pyrih J."/>
            <person name="Halakuc P."/>
            <person name="Pipaliya S.V."/>
            <person name="Vacek V."/>
            <person name="Brzon O."/>
            <person name="Soukal P."/>
            <person name="Eme L."/>
            <person name="Dacks J.B."/>
            <person name="Karnkowska A."/>
            <person name="Elias M."/>
            <person name="Hampl V."/>
        </authorList>
    </citation>
    <scope>NUCLEOTIDE SEQUENCE [LARGE SCALE GENOMIC DNA]</scope>
    <source>
        <strain evidence="1">NAU3</strain>
        <tissue evidence="1">Gut</tissue>
    </source>
</reference>
<sequence length="165" mass="19015">MLSLRVPSNQHDSQSPPHICTSSLFSPALLGHPIHRLFSIIHQSQHTLIHVTLSTPSLHRRNRKTRPITKPLIQPSLNDTLHIHPRHPRRMDPRNDCCLPQPAIDNAFFFPPLHHPCPFRMSMEARSSSFSHRSSTYHRFLLPCCHPTRWTSGVAVEQFGCHRQL</sequence>
<comment type="caution">
    <text evidence="1">The sequence shown here is derived from an EMBL/GenBank/DDBJ whole genome shotgun (WGS) entry which is preliminary data.</text>
</comment>
<evidence type="ECO:0000313" key="1">
    <source>
        <dbReference type="EMBL" id="KAK2945385.1"/>
    </source>
</evidence>
<dbReference type="Proteomes" id="UP001281761">
    <property type="component" value="Unassembled WGS sequence"/>
</dbReference>
<evidence type="ECO:0000313" key="2">
    <source>
        <dbReference type="Proteomes" id="UP001281761"/>
    </source>
</evidence>
<dbReference type="EMBL" id="JARBJD010000263">
    <property type="protein sequence ID" value="KAK2945385.1"/>
    <property type="molecule type" value="Genomic_DNA"/>
</dbReference>
<keyword evidence="2" id="KW-1185">Reference proteome</keyword>
<accession>A0ABQ9X4Z1</accession>
<organism evidence="1 2">
    <name type="scientific">Blattamonas nauphoetae</name>
    <dbReference type="NCBI Taxonomy" id="2049346"/>
    <lineage>
        <taxon>Eukaryota</taxon>
        <taxon>Metamonada</taxon>
        <taxon>Preaxostyla</taxon>
        <taxon>Oxymonadida</taxon>
        <taxon>Blattamonas</taxon>
    </lineage>
</organism>
<protein>
    <submittedName>
        <fullName evidence="1">Uncharacterized protein</fullName>
    </submittedName>
</protein>